<dbReference type="SUPFAM" id="SSF74653">
    <property type="entry name" value="TolA/TonB C-terminal domain"/>
    <property type="match status" value="1"/>
</dbReference>
<evidence type="ECO:0000256" key="3">
    <source>
        <dbReference type="ARBA" id="ARBA00022448"/>
    </source>
</evidence>
<evidence type="ECO:0000256" key="7">
    <source>
        <dbReference type="ARBA" id="ARBA00022927"/>
    </source>
</evidence>
<gene>
    <name evidence="12" type="ORF">FHG85_12615</name>
</gene>
<dbReference type="AlphaFoldDB" id="A0A7D3XXR0"/>
<dbReference type="PANTHER" id="PTHR33446:SF2">
    <property type="entry name" value="PROTEIN TONB"/>
    <property type="match status" value="1"/>
</dbReference>
<dbReference type="InterPro" id="IPR051045">
    <property type="entry name" value="TonB-dependent_transducer"/>
</dbReference>
<keyword evidence="3" id="KW-0813">Transport</keyword>
<keyword evidence="7" id="KW-0653">Protein transport</keyword>
<dbReference type="Gene3D" id="3.30.1150.10">
    <property type="match status" value="1"/>
</dbReference>
<keyword evidence="9 10" id="KW-0472">Membrane</keyword>
<reference evidence="12 13" key="1">
    <citation type="submission" date="2019-07" db="EMBL/GenBank/DDBJ databases">
        <title>Thalassofilum flectens gen. nov., sp. nov., a novel moderate thermophilic anaerobe from a shallow sea hot spring in Kunashir Island (Russia), representing a new family in the order Bacteroidales, and proposal of Thalassofilacea fam. nov.</title>
        <authorList>
            <person name="Kochetkova T.V."/>
            <person name="Podosokorskaya O.A."/>
            <person name="Novikov A."/>
            <person name="Elcheninov A.G."/>
            <person name="Toshchakov S.V."/>
            <person name="Kublanov I.V."/>
        </authorList>
    </citation>
    <scope>NUCLEOTIDE SEQUENCE [LARGE SCALE GENOMIC DNA]</scope>
    <source>
        <strain evidence="12 13">38-H</strain>
    </source>
</reference>
<evidence type="ECO:0000256" key="10">
    <source>
        <dbReference type="SAM" id="Phobius"/>
    </source>
</evidence>
<dbReference type="GO" id="GO:0031992">
    <property type="term" value="F:energy transducer activity"/>
    <property type="evidence" value="ECO:0007669"/>
    <property type="project" value="InterPro"/>
</dbReference>
<evidence type="ECO:0000256" key="6">
    <source>
        <dbReference type="ARBA" id="ARBA00022692"/>
    </source>
</evidence>
<dbReference type="Proteomes" id="UP000500961">
    <property type="component" value="Chromosome"/>
</dbReference>
<protein>
    <submittedName>
        <fullName evidence="12">Energy transducer TonB</fullName>
    </submittedName>
</protein>
<evidence type="ECO:0000313" key="13">
    <source>
        <dbReference type="Proteomes" id="UP000500961"/>
    </source>
</evidence>
<dbReference type="GO" id="GO:0015031">
    <property type="term" value="P:protein transport"/>
    <property type="evidence" value="ECO:0007669"/>
    <property type="project" value="UniProtKB-KW"/>
</dbReference>
<dbReference type="GO" id="GO:0015891">
    <property type="term" value="P:siderophore transport"/>
    <property type="evidence" value="ECO:0007669"/>
    <property type="project" value="InterPro"/>
</dbReference>
<feature type="domain" description="TonB C-terminal" evidence="11">
    <location>
        <begin position="137"/>
        <end position="227"/>
    </location>
</feature>
<evidence type="ECO:0000256" key="8">
    <source>
        <dbReference type="ARBA" id="ARBA00022989"/>
    </source>
</evidence>
<dbReference type="PROSITE" id="PS52015">
    <property type="entry name" value="TONB_CTD"/>
    <property type="match status" value="1"/>
</dbReference>
<evidence type="ECO:0000256" key="4">
    <source>
        <dbReference type="ARBA" id="ARBA00022475"/>
    </source>
</evidence>
<dbReference type="PANTHER" id="PTHR33446">
    <property type="entry name" value="PROTEIN TONB-RELATED"/>
    <property type="match status" value="1"/>
</dbReference>
<sequence>MQSKKNKKADLESKRPLFFEIGMASAILFALLAFEWTTTNTIQIDLAKAPSTIIEQGLIPITKHEEIRKPEPPKQVKFSDEIKVVDNNIEIEDNPDIFDSEFFEDKAVSIIKFSENETEEDEPFQKVEIMPTFMGGDVNYFRSKYVLPNIHYPEIAAANGISGNVIVEFVIERDGSVSNVKVLNRIDESLANEAIRVVSNSPKWEPGVNNGVYVRVKFIIPIKFVLN</sequence>
<dbReference type="GO" id="GO:0098797">
    <property type="term" value="C:plasma membrane protein complex"/>
    <property type="evidence" value="ECO:0007669"/>
    <property type="project" value="TreeGrafter"/>
</dbReference>
<evidence type="ECO:0000313" key="12">
    <source>
        <dbReference type="EMBL" id="QKG81071.1"/>
    </source>
</evidence>
<keyword evidence="5" id="KW-0997">Cell inner membrane</keyword>
<evidence type="ECO:0000256" key="5">
    <source>
        <dbReference type="ARBA" id="ARBA00022519"/>
    </source>
</evidence>
<keyword evidence="6 10" id="KW-0812">Transmembrane</keyword>
<comment type="similarity">
    <text evidence="2">Belongs to the TonB family.</text>
</comment>
<dbReference type="PRINTS" id="PR01374">
    <property type="entry name" value="TONBPROTEIN"/>
</dbReference>
<keyword evidence="13" id="KW-1185">Reference proteome</keyword>
<dbReference type="EMBL" id="CP041345">
    <property type="protein sequence ID" value="QKG81071.1"/>
    <property type="molecule type" value="Genomic_DNA"/>
</dbReference>
<keyword evidence="8 10" id="KW-1133">Transmembrane helix</keyword>
<name>A0A7D3XXR0_9BACT</name>
<dbReference type="Pfam" id="PF03544">
    <property type="entry name" value="TonB_C"/>
    <property type="match status" value="1"/>
</dbReference>
<dbReference type="GO" id="GO:0030288">
    <property type="term" value="C:outer membrane-bounded periplasmic space"/>
    <property type="evidence" value="ECO:0007669"/>
    <property type="project" value="InterPro"/>
</dbReference>
<evidence type="ECO:0000256" key="9">
    <source>
        <dbReference type="ARBA" id="ARBA00023136"/>
    </source>
</evidence>
<organism evidence="12 13">
    <name type="scientific">Tenuifilum thalassicum</name>
    <dbReference type="NCBI Taxonomy" id="2590900"/>
    <lineage>
        <taxon>Bacteria</taxon>
        <taxon>Pseudomonadati</taxon>
        <taxon>Bacteroidota</taxon>
        <taxon>Bacteroidia</taxon>
        <taxon>Bacteroidales</taxon>
        <taxon>Tenuifilaceae</taxon>
        <taxon>Tenuifilum</taxon>
    </lineage>
</organism>
<evidence type="ECO:0000259" key="11">
    <source>
        <dbReference type="PROSITE" id="PS52015"/>
    </source>
</evidence>
<dbReference type="NCBIfam" id="TIGR01352">
    <property type="entry name" value="tonB_Cterm"/>
    <property type="match status" value="1"/>
</dbReference>
<dbReference type="GO" id="GO:0055085">
    <property type="term" value="P:transmembrane transport"/>
    <property type="evidence" value="ECO:0007669"/>
    <property type="project" value="InterPro"/>
</dbReference>
<keyword evidence="4" id="KW-1003">Cell membrane</keyword>
<dbReference type="KEGG" id="ttz:FHG85_12615"/>
<comment type="subcellular location">
    <subcellularLocation>
        <location evidence="1">Cell inner membrane</location>
        <topology evidence="1">Single-pass membrane protein</topology>
        <orientation evidence="1">Periplasmic side</orientation>
    </subcellularLocation>
</comment>
<accession>A0A7D3XXR0</accession>
<proteinExistence type="inferred from homology"/>
<dbReference type="InterPro" id="IPR037682">
    <property type="entry name" value="TonB_C"/>
</dbReference>
<feature type="transmembrane region" description="Helical" evidence="10">
    <location>
        <begin position="16"/>
        <end position="34"/>
    </location>
</feature>
<dbReference type="InterPro" id="IPR006260">
    <property type="entry name" value="TonB/TolA_C"/>
</dbReference>
<dbReference type="InterPro" id="IPR003538">
    <property type="entry name" value="TonB"/>
</dbReference>
<evidence type="ECO:0000256" key="2">
    <source>
        <dbReference type="ARBA" id="ARBA00006555"/>
    </source>
</evidence>
<dbReference type="RefSeq" id="WP_173076468.1">
    <property type="nucleotide sequence ID" value="NZ_CP041345.1"/>
</dbReference>
<evidence type="ECO:0000256" key="1">
    <source>
        <dbReference type="ARBA" id="ARBA00004383"/>
    </source>
</evidence>